<evidence type="ECO:0000313" key="2">
    <source>
        <dbReference type="Proteomes" id="UP001499951"/>
    </source>
</evidence>
<dbReference type="Proteomes" id="UP001499951">
    <property type="component" value="Unassembled WGS sequence"/>
</dbReference>
<evidence type="ECO:0000313" key="1">
    <source>
        <dbReference type="EMBL" id="GAA0561151.1"/>
    </source>
</evidence>
<protein>
    <submittedName>
        <fullName evidence="1">Uncharacterized protein</fullName>
    </submittedName>
</protein>
<reference evidence="2" key="1">
    <citation type="journal article" date="2019" name="Int. J. Syst. Evol. Microbiol.">
        <title>The Global Catalogue of Microorganisms (GCM) 10K type strain sequencing project: providing services to taxonomists for standard genome sequencing and annotation.</title>
        <authorList>
            <consortium name="The Broad Institute Genomics Platform"/>
            <consortium name="The Broad Institute Genome Sequencing Center for Infectious Disease"/>
            <person name="Wu L."/>
            <person name="Ma J."/>
        </authorList>
    </citation>
    <scope>NUCLEOTIDE SEQUENCE [LARGE SCALE GENOMIC DNA]</scope>
    <source>
        <strain evidence="2">JCM 15089</strain>
    </source>
</reference>
<accession>A0ABP3PAX6</accession>
<sequence length="139" mass="15346">MHAGENPANLVPVLEEGLSRIPASARGWWLLSEATTSSNKALSTRALSQSIALAPREYWLITPRLNAAAKQWAILDPDTQAASIAQVRLLWETPILQDQLVVLCQSAEGAALVTRAFAPDEIRQINRWLARERQKAAPR</sequence>
<name>A0ABP3PAX6_9PROT</name>
<organism evidence="1 2">
    <name type="scientific">Rhizomicrobium electricum</name>
    <dbReference type="NCBI Taxonomy" id="480070"/>
    <lineage>
        <taxon>Bacteria</taxon>
        <taxon>Pseudomonadati</taxon>
        <taxon>Pseudomonadota</taxon>
        <taxon>Alphaproteobacteria</taxon>
        <taxon>Micropepsales</taxon>
        <taxon>Micropepsaceae</taxon>
        <taxon>Rhizomicrobium</taxon>
    </lineage>
</organism>
<dbReference type="EMBL" id="BAAADD010000002">
    <property type="protein sequence ID" value="GAA0561151.1"/>
    <property type="molecule type" value="Genomic_DNA"/>
</dbReference>
<comment type="caution">
    <text evidence="1">The sequence shown here is derived from an EMBL/GenBank/DDBJ whole genome shotgun (WGS) entry which is preliminary data.</text>
</comment>
<proteinExistence type="predicted"/>
<gene>
    <name evidence="1" type="ORF">GCM10008942_06970</name>
</gene>
<keyword evidence="2" id="KW-1185">Reference proteome</keyword>